<name>A0A382I340_9ZZZZ</name>
<reference evidence="1" key="1">
    <citation type="submission" date="2018-05" db="EMBL/GenBank/DDBJ databases">
        <authorList>
            <person name="Lanie J.A."/>
            <person name="Ng W.-L."/>
            <person name="Kazmierczak K.M."/>
            <person name="Andrzejewski T.M."/>
            <person name="Davidsen T.M."/>
            <person name="Wayne K.J."/>
            <person name="Tettelin H."/>
            <person name="Glass J.I."/>
            <person name="Rusch D."/>
            <person name="Podicherti R."/>
            <person name="Tsui H.-C.T."/>
            <person name="Winkler M.E."/>
        </authorList>
    </citation>
    <scope>NUCLEOTIDE SEQUENCE</scope>
</reference>
<feature type="non-terminal residue" evidence="1">
    <location>
        <position position="1"/>
    </location>
</feature>
<dbReference type="EMBL" id="UINC01064760">
    <property type="protein sequence ID" value="SVB93732.1"/>
    <property type="molecule type" value="Genomic_DNA"/>
</dbReference>
<proteinExistence type="predicted"/>
<evidence type="ECO:0008006" key="2">
    <source>
        <dbReference type="Google" id="ProtNLM"/>
    </source>
</evidence>
<organism evidence="1">
    <name type="scientific">marine metagenome</name>
    <dbReference type="NCBI Taxonomy" id="408172"/>
    <lineage>
        <taxon>unclassified sequences</taxon>
        <taxon>metagenomes</taxon>
        <taxon>ecological metagenomes</taxon>
    </lineage>
</organism>
<gene>
    <name evidence="1" type="ORF">METZ01_LOCUS246586</name>
</gene>
<dbReference type="AlphaFoldDB" id="A0A382I340"/>
<accession>A0A382I340</accession>
<evidence type="ECO:0000313" key="1">
    <source>
        <dbReference type="EMBL" id="SVB93732.1"/>
    </source>
</evidence>
<dbReference type="Gene3D" id="3.20.20.150">
    <property type="entry name" value="Divalent-metal-dependent TIM barrel enzymes"/>
    <property type="match status" value="1"/>
</dbReference>
<sequence>FTRSPHLGIALAPYHLPDDALLVAQLIEDLGEGLALFYAWQHGMGCHEKLPKEQELLQLPGRGTLDFRLPLAALKKIAYRGWTEIFMHPVPRGIPILETSGDVTAEIERARVYLDDLVQDL</sequence>
<protein>
    <recommendedName>
        <fullName evidence="2">Xylose isomerase-like TIM barrel domain-containing protein</fullName>
    </recommendedName>
</protein>